<evidence type="ECO:0000256" key="4">
    <source>
        <dbReference type="ARBA" id="ARBA00022898"/>
    </source>
</evidence>
<evidence type="ECO:0000259" key="7">
    <source>
        <dbReference type="Pfam" id="PF03711"/>
    </source>
</evidence>
<keyword evidence="8" id="KW-0808">Transferase</keyword>
<name>A0A841T8S4_9BACL</name>
<dbReference type="InterPro" id="IPR015424">
    <property type="entry name" value="PyrdxlP-dep_Trfase"/>
</dbReference>
<dbReference type="InterPro" id="IPR015421">
    <property type="entry name" value="PyrdxlP-dep_Trfase_major"/>
</dbReference>
<dbReference type="Pfam" id="PF03711">
    <property type="entry name" value="OKR_DC_1_C"/>
    <property type="match status" value="1"/>
</dbReference>
<dbReference type="Pfam" id="PF01276">
    <property type="entry name" value="OKR_DC_1"/>
    <property type="match status" value="1"/>
</dbReference>
<comment type="caution">
    <text evidence="8">The sequence shown here is derived from an EMBL/GenBank/DDBJ whole genome shotgun (WGS) entry which is preliminary data.</text>
</comment>
<accession>A0A841T8S4</accession>
<keyword evidence="8" id="KW-0032">Aminotransferase</keyword>
<keyword evidence="3" id="KW-0210">Decarboxylase</keyword>
<evidence type="ECO:0000256" key="5">
    <source>
        <dbReference type="ARBA" id="ARBA00023239"/>
    </source>
</evidence>
<evidence type="ECO:0000256" key="1">
    <source>
        <dbReference type="ARBA" id="ARBA00001933"/>
    </source>
</evidence>
<dbReference type="SUPFAM" id="SSF55904">
    <property type="entry name" value="Ornithine decarboxylase C-terminal domain"/>
    <property type="match status" value="1"/>
</dbReference>
<dbReference type="GO" id="GO:0008483">
    <property type="term" value="F:transaminase activity"/>
    <property type="evidence" value="ECO:0007669"/>
    <property type="project" value="UniProtKB-KW"/>
</dbReference>
<reference evidence="8 9" key="1">
    <citation type="submission" date="2020-08" db="EMBL/GenBank/DDBJ databases">
        <title>Cohnella phylogeny.</title>
        <authorList>
            <person name="Dunlap C."/>
        </authorList>
    </citation>
    <scope>NUCLEOTIDE SEQUENCE [LARGE SCALE GENOMIC DNA]</scope>
    <source>
        <strain evidence="8 9">DSM 25241</strain>
    </source>
</reference>
<dbReference type="InterPro" id="IPR008286">
    <property type="entry name" value="Prn/Lys/Arg_de-COase_C"/>
</dbReference>
<dbReference type="RefSeq" id="WP_185123465.1">
    <property type="nucleotide sequence ID" value="NZ_JACJVQ010000031.1"/>
</dbReference>
<dbReference type="Gene3D" id="3.90.105.10">
    <property type="entry name" value="Molybdopterin biosynthesis moea protein, domain 2"/>
    <property type="match status" value="1"/>
</dbReference>
<keyword evidence="5" id="KW-0456">Lyase</keyword>
<sequence>MNGNADRAPLLEALLMHAERRPTSFHVPGHKQREAKYRTDQTDSLYRDLLAIDVTELSDTDDLHHPEGVIAEAERLVADCFGAEESCLLVGGSTSGNLAMILGVCEPGELVLVQRNVHKSVIHGLILAGAQAVFLSPVIDPETGLALAPSPSTVMAAIERYPEAKALFLSNPNYYGHSSDLRDHVALAHRYGIPVLVDEAHGPHFGRHSSFPTSALSLGADAVVQSAHKMLSAMTMGAYLHMQGDRVDKESIRQYLRMVQSSSPSYPIMASLDLARWQVQTKGEELFHSALAAARNIRESLGTSPIRTLLLQSPRVNWQGDPLKIVLTDATATLSGFELRDELEALGCLAEMADDRYVVLALGTGTREEDGDVLIRAVRKIIHKFGLERKAYKETSPGEVQAPDSPYSLPARFSRHSLPTEPIKLEEAEGRICGEWIIPYPPGIPELYPGEIITAAAINRLKQWRIQGSRIQGAEDAELKRLRVVVQG</sequence>
<evidence type="ECO:0000256" key="2">
    <source>
        <dbReference type="ARBA" id="ARBA00010671"/>
    </source>
</evidence>
<dbReference type="Gene3D" id="3.40.640.10">
    <property type="entry name" value="Type I PLP-dependent aspartate aminotransferase-like (Major domain)"/>
    <property type="match status" value="1"/>
</dbReference>
<comment type="similarity">
    <text evidence="2">Belongs to the Orn/Lys/Arg decarboxylase class-I family.</text>
</comment>
<dbReference type="SUPFAM" id="SSF53383">
    <property type="entry name" value="PLP-dependent transferases"/>
    <property type="match status" value="1"/>
</dbReference>
<dbReference type="EMBL" id="JACJVQ010000031">
    <property type="protein sequence ID" value="MBB6638257.1"/>
    <property type="molecule type" value="Genomic_DNA"/>
</dbReference>
<dbReference type="PANTHER" id="PTHR43277:SF3">
    <property type="entry name" value="DECARBOXYLASE, PUTATIVE-RELATED"/>
    <property type="match status" value="1"/>
</dbReference>
<feature type="domain" description="Orn/Lys/Arg decarboxylases family 1 pyridoxal-P attachment site" evidence="6">
    <location>
        <begin position="9"/>
        <end position="301"/>
    </location>
</feature>
<evidence type="ECO:0000259" key="6">
    <source>
        <dbReference type="Pfam" id="PF01276"/>
    </source>
</evidence>
<keyword evidence="9" id="KW-1185">Reference proteome</keyword>
<protein>
    <submittedName>
        <fullName evidence="8">Aminotransferase class I/II-fold pyridoxal phosphate-dependent enzyme</fullName>
    </submittedName>
</protein>
<evidence type="ECO:0000256" key="3">
    <source>
        <dbReference type="ARBA" id="ARBA00022793"/>
    </source>
</evidence>
<comment type="cofactor">
    <cofactor evidence="1">
        <name>pyridoxal 5'-phosphate</name>
        <dbReference type="ChEBI" id="CHEBI:597326"/>
    </cofactor>
</comment>
<dbReference type="AlphaFoldDB" id="A0A841T8S4"/>
<evidence type="ECO:0000313" key="9">
    <source>
        <dbReference type="Proteomes" id="UP000535838"/>
    </source>
</evidence>
<dbReference type="GO" id="GO:0016831">
    <property type="term" value="F:carboxy-lyase activity"/>
    <property type="evidence" value="ECO:0007669"/>
    <property type="project" value="UniProtKB-KW"/>
</dbReference>
<dbReference type="PANTHER" id="PTHR43277">
    <property type="entry name" value="ARGININE DECARBOXYLASE"/>
    <property type="match status" value="1"/>
</dbReference>
<evidence type="ECO:0000313" key="8">
    <source>
        <dbReference type="EMBL" id="MBB6638257.1"/>
    </source>
</evidence>
<dbReference type="InterPro" id="IPR036633">
    <property type="entry name" value="Prn/Lys/Arg_de-COase_C_sf"/>
</dbReference>
<proteinExistence type="inferred from homology"/>
<organism evidence="8 9">
    <name type="scientific">Cohnella thailandensis</name>
    <dbReference type="NCBI Taxonomy" id="557557"/>
    <lineage>
        <taxon>Bacteria</taxon>
        <taxon>Bacillati</taxon>
        <taxon>Bacillota</taxon>
        <taxon>Bacilli</taxon>
        <taxon>Bacillales</taxon>
        <taxon>Paenibacillaceae</taxon>
        <taxon>Cohnella</taxon>
    </lineage>
</organism>
<dbReference type="Proteomes" id="UP000535838">
    <property type="component" value="Unassembled WGS sequence"/>
</dbReference>
<gene>
    <name evidence="8" type="ORF">H7B67_29355</name>
</gene>
<dbReference type="InterPro" id="IPR052357">
    <property type="entry name" value="Orn_Lys_Arg_decarboxylase-I"/>
</dbReference>
<feature type="domain" description="Orn/Lys/Arg decarboxylase C-terminal" evidence="7">
    <location>
        <begin position="419"/>
        <end position="456"/>
    </location>
</feature>
<keyword evidence="4" id="KW-0663">Pyridoxal phosphate</keyword>
<dbReference type="CDD" id="cd00615">
    <property type="entry name" value="Orn_deC_like"/>
    <property type="match status" value="1"/>
</dbReference>
<dbReference type="InterPro" id="IPR000310">
    <property type="entry name" value="Orn/Lys/Arg_deCO2ase_major_dom"/>
</dbReference>